<dbReference type="Proteomes" id="UP000219338">
    <property type="component" value="Unassembled WGS sequence"/>
</dbReference>
<evidence type="ECO:0000313" key="1">
    <source>
        <dbReference type="EMBL" id="SJL17942.1"/>
    </source>
</evidence>
<accession>A0A284SAA9</accession>
<sequence>MTPLAHACSTPSSIPSSFNDVKVVVEGVSWIVSRCSSCEDRFSARRVRLDTTYRVPARGIGEGVTPRSHTSTPFLTLALLCCVPPRALTSIHGGRAEVIAKMSGLEG</sequence>
<dbReference type="AlphaFoldDB" id="A0A284SAA9"/>
<reference evidence="2" key="1">
    <citation type="journal article" date="2017" name="Nat. Ecol. Evol.">
        <title>Genome expansion and lineage-specific genetic innovations in the forest pathogenic fungi Armillaria.</title>
        <authorList>
            <person name="Sipos G."/>
            <person name="Prasanna A.N."/>
            <person name="Walter M.C."/>
            <person name="O'Connor E."/>
            <person name="Balint B."/>
            <person name="Krizsan K."/>
            <person name="Kiss B."/>
            <person name="Hess J."/>
            <person name="Varga T."/>
            <person name="Slot J."/>
            <person name="Riley R."/>
            <person name="Boka B."/>
            <person name="Rigling D."/>
            <person name="Barry K."/>
            <person name="Lee J."/>
            <person name="Mihaltcheva S."/>
            <person name="LaButti K."/>
            <person name="Lipzen A."/>
            <person name="Waldron R."/>
            <person name="Moloney N.M."/>
            <person name="Sperisen C."/>
            <person name="Kredics L."/>
            <person name="Vagvoelgyi C."/>
            <person name="Patrignani A."/>
            <person name="Fitzpatrick D."/>
            <person name="Nagy I."/>
            <person name="Doyle S."/>
            <person name="Anderson J.B."/>
            <person name="Grigoriev I.V."/>
            <person name="Gueldener U."/>
            <person name="Muensterkoetter M."/>
            <person name="Nagy L.G."/>
        </authorList>
    </citation>
    <scope>NUCLEOTIDE SEQUENCE [LARGE SCALE GENOMIC DNA]</scope>
    <source>
        <strain evidence="2">C18/9</strain>
    </source>
</reference>
<keyword evidence="2" id="KW-1185">Reference proteome</keyword>
<gene>
    <name evidence="1" type="ORF">ARMOST_21513</name>
</gene>
<proteinExistence type="predicted"/>
<dbReference type="EMBL" id="FUEG01000050">
    <property type="protein sequence ID" value="SJL17942.1"/>
    <property type="molecule type" value="Genomic_DNA"/>
</dbReference>
<organism evidence="1 2">
    <name type="scientific">Armillaria ostoyae</name>
    <name type="common">Armillaria root rot fungus</name>
    <dbReference type="NCBI Taxonomy" id="47428"/>
    <lineage>
        <taxon>Eukaryota</taxon>
        <taxon>Fungi</taxon>
        <taxon>Dikarya</taxon>
        <taxon>Basidiomycota</taxon>
        <taxon>Agaricomycotina</taxon>
        <taxon>Agaricomycetes</taxon>
        <taxon>Agaricomycetidae</taxon>
        <taxon>Agaricales</taxon>
        <taxon>Marasmiineae</taxon>
        <taxon>Physalacriaceae</taxon>
        <taxon>Armillaria</taxon>
    </lineage>
</organism>
<evidence type="ECO:0000313" key="2">
    <source>
        <dbReference type="Proteomes" id="UP000219338"/>
    </source>
</evidence>
<protein>
    <submittedName>
        <fullName evidence="1">Uncharacterized protein</fullName>
    </submittedName>
</protein>
<name>A0A284SAA9_ARMOS</name>